<keyword evidence="3" id="KW-1185">Reference proteome</keyword>
<dbReference type="Proteomes" id="UP000789901">
    <property type="component" value="Unassembled WGS sequence"/>
</dbReference>
<keyword evidence="1" id="KW-0175">Coiled coil</keyword>
<evidence type="ECO:0000313" key="2">
    <source>
        <dbReference type="EMBL" id="CAG8822713.1"/>
    </source>
</evidence>
<gene>
    <name evidence="2" type="ORF">GMARGA_LOCUS28161</name>
</gene>
<name>A0ABN7W9U9_GIGMA</name>
<accession>A0ABN7W9U9</accession>
<feature type="coiled-coil region" evidence="1">
    <location>
        <begin position="28"/>
        <end position="55"/>
    </location>
</feature>
<reference evidence="2 3" key="1">
    <citation type="submission" date="2021-06" db="EMBL/GenBank/DDBJ databases">
        <authorList>
            <person name="Kallberg Y."/>
            <person name="Tangrot J."/>
            <person name="Rosling A."/>
        </authorList>
    </citation>
    <scope>NUCLEOTIDE SEQUENCE [LARGE SCALE GENOMIC DNA]</scope>
    <source>
        <strain evidence="2 3">120-4 pot B 10/14</strain>
    </source>
</reference>
<organism evidence="2 3">
    <name type="scientific">Gigaspora margarita</name>
    <dbReference type="NCBI Taxonomy" id="4874"/>
    <lineage>
        <taxon>Eukaryota</taxon>
        <taxon>Fungi</taxon>
        <taxon>Fungi incertae sedis</taxon>
        <taxon>Mucoromycota</taxon>
        <taxon>Glomeromycotina</taxon>
        <taxon>Glomeromycetes</taxon>
        <taxon>Diversisporales</taxon>
        <taxon>Gigasporaceae</taxon>
        <taxon>Gigaspora</taxon>
    </lineage>
</organism>
<proteinExistence type="predicted"/>
<sequence>MSSEVYNQSKKIIKQIRIDNRGEKTKPLQKLFTRINEAKKIFKEAEDDYNKQLNETFRVACASDDYKIAFEFLQSIQNEDNNFTKSKVINKIGMRLLGSFSCKQDIAQGRELIKKASTLGLTSAITWVNLYDSKSDFGASEIINHDPNDTTKYSSFEISYDTFSRKLFVWNERIFTNDTYQEICKPFSNNINSKNITMYVSEYELIDYLKEQFFIDYAEKKNIKNRDLFDLFVYYMRGKTANFYKPIIESN</sequence>
<evidence type="ECO:0000313" key="3">
    <source>
        <dbReference type="Proteomes" id="UP000789901"/>
    </source>
</evidence>
<evidence type="ECO:0000256" key="1">
    <source>
        <dbReference type="SAM" id="Coils"/>
    </source>
</evidence>
<protein>
    <submittedName>
        <fullName evidence="2">28566_t:CDS:1</fullName>
    </submittedName>
</protein>
<feature type="non-terminal residue" evidence="2">
    <location>
        <position position="251"/>
    </location>
</feature>
<comment type="caution">
    <text evidence="2">The sequence shown here is derived from an EMBL/GenBank/DDBJ whole genome shotgun (WGS) entry which is preliminary data.</text>
</comment>
<dbReference type="EMBL" id="CAJVQB010035563">
    <property type="protein sequence ID" value="CAG8822713.1"/>
    <property type="molecule type" value="Genomic_DNA"/>
</dbReference>